<keyword evidence="3" id="KW-0479">Metal-binding</keyword>
<dbReference type="InterPro" id="IPR005502">
    <property type="entry name" value="Ribosyl_crysJ1"/>
</dbReference>
<organism evidence="4 5">
    <name type="scientific">Nocardia puris</name>
    <dbReference type="NCBI Taxonomy" id="208602"/>
    <lineage>
        <taxon>Bacteria</taxon>
        <taxon>Bacillati</taxon>
        <taxon>Actinomycetota</taxon>
        <taxon>Actinomycetes</taxon>
        <taxon>Mycobacteriales</taxon>
        <taxon>Nocardiaceae</taxon>
        <taxon>Nocardia</taxon>
    </lineage>
</organism>
<dbReference type="RefSeq" id="WP_170160734.1">
    <property type="nucleotide sequence ID" value="NZ_QNRE01000003.1"/>
</dbReference>
<proteinExistence type="inferred from homology"/>
<evidence type="ECO:0000256" key="1">
    <source>
        <dbReference type="ARBA" id="ARBA00010702"/>
    </source>
</evidence>
<keyword evidence="2 4" id="KW-0378">Hydrolase</keyword>
<comment type="similarity">
    <text evidence="1">Belongs to the ADP-ribosylglycohydrolase family.</text>
</comment>
<protein>
    <submittedName>
        <fullName evidence="4">ADP-ribosylglycohydrolase</fullName>
    </submittedName>
</protein>
<dbReference type="Pfam" id="PF03747">
    <property type="entry name" value="ADP_ribosyl_GH"/>
    <property type="match status" value="1"/>
</dbReference>
<comment type="cofactor">
    <cofactor evidence="3">
        <name>Mg(2+)</name>
        <dbReference type="ChEBI" id="CHEBI:18420"/>
    </cofactor>
    <text evidence="3">Binds 2 magnesium ions per subunit.</text>
</comment>
<feature type="binding site" evidence="3">
    <location>
        <position position="306"/>
    </location>
    <ligand>
        <name>Mg(2+)</name>
        <dbReference type="ChEBI" id="CHEBI:18420"/>
        <label>1</label>
    </ligand>
</feature>
<dbReference type="AlphaFoldDB" id="A0A366DR37"/>
<dbReference type="PANTHER" id="PTHR16222">
    <property type="entry name" value="ADP-RIBOSYLGLYCOHYDROLASE"/>
    <property type="match status" value="1"/>
</dbReference>
<feature type="binding site" evidence="3">
    <location>
        <position position="304"/>
    </location>
    <ligand>
        <name>Mg(2+)</name>
        <dbReference type="ChEBI" id="CHEBI:18420"/>
        <label>2</label>
    </ligand>
</feature>
<evidence type="ECO:0000256" key="3">
    <source>
        <dbReference type="PIRSR" id="PIRSR605502-1"/>
    </source>
</evidence>
<keyword evidence="5" id="KW-1185">Reference proteome</keyword>
<dbReference type="Gene3D" id="1.10.4080.10">
    <property type="entry name" value="ADP-ribosylation/Crystallin J1"/>
    <property type="match status" value="1"/>
</dbReference>
<reference evidence="4 5" key="1">
    <citation type="submission" date="2018-06" db="EMBL/GenBank/DDBJ databases">
        <title>Genomic Encyclopedia of Type Strains, Phase IV (KMG-IV): sequencing the most valuable type-strain genomes for metagenomic binning, comparative biology and taxonomic classification.</title>
        <authorList>
            <person name="Goeker M."/>
        </authorList>
    </citation>
    <scope>NUCLEOTIDE SEQUENCE [LARGE SCALE GENOMIC DNA]</scope>
    <source>
        <strain evidence="4 5">DSM 44599</strain>
    </source>
</reference>
<dbReference type="PANTHER" id="PTHR16222:SF24">
    <property type="entry name" value="ADP-RIBOSYLHYDROLASE ARH3"/>
    <property type="match status" value="1"/>
</dbReference>
<evidence type="ECO:0000313" key="4">
    <source>
        <dbReference type="EMBL" id="RBO92556.1"/>
    </source>
</evidence>
<dbReference type="InterPro" id="IPR050792">
    <property type="entry name" value="ADP-ribosylglycohydrolase"/>
</dbReference>
<dbReference type="InterPro" id="IPR036705">
    <property type="entry name" value="Ribosyl_crysJ1_sf"/>
</dbReference>
<evidence type="ECO:0000256" key="2">
    <source>
        <dbReference type="ARBA" id="ARBA00022801"/>
    </source>
</evidence>
<accession>A0A366DR37</accession>
<sequence length="359" mass="37313">MLGCLLGGAVGDALGAPVETMQLHNILRRYGRRGVTGDAETYKGQISEETQVALFTVEALIKGSVRARARGTGGATLGLMQQGLLVWLQGQGVVIPEQPVRMRSALAGYPELMAQRGTAHAVVTALRRAAARREPTTPLGTRADPINASKGCGAVARAAPCGFGYALDSAGASLEHVFELGCDAAALTHGHPSGWLPTGAMAALVYRLCRGVGLLDAIEDVRTELGRHSGYEETSAALATAVDQARWTVDQARPEDVETLGRGWTAPEALAIAVYSALWAESAGGPTEQIFRTGILLSVNHSGDSDATASLCGNLLGAHHGPRAIPTPWLTPLDAAPVITTLATAYCTEFGPTPPPVGV</sequence>
<feature type="binding site" evidence="3">
    <location>
        <position position="47"/>
    </location>
    <ligand>
        <name>Mg(2+)</name>
        <dbReference type="ChEBI" id="CHEBI:18420"/>
        <label>1</label>
    </ligand>
</feature>
<dbReference type="GO" id="GO:0016787">
    <property type="term" value="F:hydrolase activity"/>
    <property type="evidence" value="ECO:0007669"/>
    <property type="project" value="UniProtKB-KW"/>
</dbReference>
<dbReference type="EMBL" id="QNRE01000003">
    <property type="protein sequence ID" value="RBO92556.1"/>
    <property type="molecule type" value="Genomic_DNA"/>
</dbReference>
<evidence type="ECO:0000313" key="5">
    <source>
        <dbReference type="Proteomes" id="UP000252586"/>
    </source>
</evidence>
<gene>
    <name evidence="4" type="ORF">DFR74_103199</name>
</gene>
<dbReference type="SUPFAM" id="SSF101478">
    <property type="entry name" value="ADP-ribosylglycohydrolase"/>
    <property type="match status" value="1"/>
</dbReference>
<dbReference type="STRING" id="1210090.GCA_001613185_04317"/>
<keyword evidence="3" id="KW-0460">Magnesium</keyword>
<dbReference type="Proteomes" id="UP000252586">
    <property type="component" value="Unassembled WGS sequence"/>
</dbReference>
<name>A0A366DR37_9NOCA</name>
<comment type="caution">
    <text evidence="4">The sequence shown here is derived from an EMBL/GenBank/DDBJ whole genome shotgun (WGS) entry which is preliminary data.</text>
</comment>
<dbReference type="GO" id="GO:0046872">
    <property type="term" value="F:metal ion binding"/>
    <property type="evidence" value="ECO:0007669"/>
    <property type="project" value="UniProtKB-KW"/>
</dbReference>